<comment type="caution">
    <text evidence="2">The sequence shown here is derived from an EMBL/GenBank/DDBJ whole genome shotgun (WGS) entry which is preliminary data.</text>
</comment>
<keyword evidence="3" id="KW-1185">Reference proteome</keyword>
<dbReference type="Proteomes" id="UP000216446">
    <property type="component" value="Unassembled WGS sequence"/>
</dbReference>
<evidence type="ECO:0000313" key="3">
    <source>
        <dbReference type="Proteomes" id="UP000216446"/>
    </source>
</evidence>
<dbReference type="AlphaFoldDB" id="A0A259U3F1"/>
<feature type="transmembrane region" description="Helical" evidence="1">
    <location>
        <begin position="129"/>
        <end position="149"/>
    </location>
</feature>
<proteinExistence type="predicted"/>
<keyword evidence="1" id="KW-1133">Transmembrane helix</keyword>
<dbReference type="InParanoid" id="A0A259U3F1"/>
<organism evidence="2 3">
    <name type="scientific">Rubricoccus marinus</name>
    <dbReference type="NCBI Taxonomy" id="716817"/>
    <lineage>
        <taxon>Bacteria</taxon>
        <taxon>Pseudomonadati</taxon>
        <taxon>Rhodothermota</taxon>
        <taxon>Rhodothermia</taxon>
        <taxon>Rhodothermales</taxon>
        <taxon>Rubricoccaceae</taxon>
        <taxon>Rubricoccus</taxon>
    </lineage>
</organism>
<reference evidence="2 3" key="1">
    <citation type="submission" date="2016-11" db="EMBL/GenBank/DDBJ databases">
        <title>Study of marine rhodopsin-containing bacteria.</title>
        <authorList>
            <person name="Yoshizawa S."/>
            <person name="Kumagai Y."/>
            <person name="Kogure K."/>
        </authorList>
    </citation>
    <scope>NUCLEOTIDE SEQUENCE [LARGE SCALE GENOMIC DNA]</scope>
    <source>
        <strain evidence="2 3">SG-29</strain>
    </source>
</reference>
<dbReference type="GO" id="GO:0043190">
    <property type="term" value="C:ATP-binding cassette (ABC) transporter complex"/>
    <property type="evidence" value="ECO:0007669"/>
    <property type="project" value="InterPro"/>
</dbReference>
<protein>
    <submittedName>
        <fullName evidence="2">ABC transporter permease</fullName>
    </submittedName>
</protein>
<evidence type="ECO:0000313" key="2">
    <source>
        <dbReference type="EMBL" id="OZC04539.1"/>
    </source>
</evidence>
<dbReference type="Pfam" id="PF02405">
    <property type="entry name" value="MlaE"/>
    <property type="match status" value="1"/>
</dbReference>
<dbReference type="InterPro" id="IPR030802">
    <property type="entry name" value="Permease_MalE"/>
</dbReference>
<dbReference type="GO" id="GO:0005548">
    <property type="term" value="F:phospholipid transporter activity"/>
    <property type="evidence" value="ECO:0007669"/>
    <property type="project" value="TreeGrafter"/>
</dbReference>
<dbReference type="PANTHER" id="PTHR30188">
    <property type="entry name" value="ABC TRANSPORTER PERMEASE PROTEIN-RELATED"/>
    <property type="match status" value="1"/>
</dbReference>
<gene>
    <name evidence="2" type="ORF">BSZ36_01965</name>
</gene>
<feature type="transmembrane region" description="Helical" evidence="1">
    <location>
        <begin position="45"/>
        <end position="65"/>
    </location>
</feature>
<keyword evidence="1" id="KW-0472">Membrane</keyword>
<dbReference type="EMBL" id="MQWB01000001">
    <property type="protein sequence ID" value="OZC04539.1"/>
    <property type="molecule type" value="Genomic_DNA"/>
</dbReference>
<keyword evidence="1" id="KW-0812">Transmembrane</keyword>
<name>A0A259U3F1_9BACT</name>
<evidence type="ECO:0000256" key="1">
    <source>
        <dbReference type="SAM" id="Phobius"/>
    </source>
</evidence>
<feature type="transmembrane region" description="Helical" evidence="1">
    <location>
        <begin position="188"/>
        <end position="211"/>
    </location>
</feature>
<accession>A0A259U3F1</accession>
<dbReference type="FunCoup" id="A0A259U3F1">
    <property type="interactions" value="403"/>
</dbReference>
<dbReference type="PANTHER" id="PTHR30188:SF4">
    <property type="entry name" value="PROTEIN TRIGALACTOSYLDIACYLGLYCEROL 1, CHLOROPLASTIC"/>
    <property type="match status" value="1"/>
</dbReference>
<feature type="transmembrane region" description="Helical" evidence="1">
    <location>
        <begin position="223"/>
        <end position="246"/>
    </location>
</feature>
<sequence length="247" mass="26238">MRWVEGIGAYALLLIRAFNLPRDLSPKLYLRNITTQMVQIGIESIPIVALATAFTGAVVVVQAIYQLENPLLPSTLVGTFAQQSILLELGTLVTAFVLCGRVGARIAAELGTMRVKEQIDALEAMGINSLSYLVVPRVVAGVLMFPMLYVVASSVGMLSGMVVAEASPDVSAGLFWEGARLYFKTYDVFFGLVKSIVFGFAITSVACYTGYNAAGGAEGVGEATTRATVMACVFVLVADYVCAALLL</sequence>